<comment type="similarity">
    <text evidence="1">Belongs to the MON1/SAND family.</text>
</comment>
<organism evidence="3 4">
    <name type="scientific">Adineta steineri</name>
    <dbReference type="NCBI Taxonomy" id="433720"/>
    <lineage>
        <taxon>Eukaryota</taxon>
        <taxon>Metazoa</taxon>
        <taxon>Spiralia</taxon>
        <taxon>Gnathifera</taxon>
        <taxon>Rotifera</taxon>
        <taxon>Eurotatoria</taxon>
        <taxon>Bdelloidea</taxon>
        <taxon>Adinetida</taxon>
        <taxon>Adinetidae</taxon>
        <taxon>Adineta</taxon>
    </lineage>
</organism>
<sequence>MMASSVVNLLQTKHSDNVDELTTMLESLPSYEHSKETQEESAIFEDDNEPSTGLINLIRKTSMHSSQIITTNEISNTIVADDSTSYYSADDDTTTSGTNSTPIVTSTNTEEEIIEDNDEEINMNLLKSKMKHLFVLSENGKPVFTRYGDEEHLITLVGVIQTLVSFSELTDSNQLNCIKAGRCRITFLHKEPLIFVLICHTNEHPICLAQQLTYTYHQIISTLTLSRIKHKFTIQP</sequence>
<evidence type="ECO:0000313" key="3">
    <source>
        <dbReference type="EMBL" id="CAF1498214.1"/>
    </source>
</evidence>
<protein>
    <recommendedName>
        <fullName evidence="1">Vacuolar fusion protein MON1 homolog</fullName>
    </recommendedName>
</protein>
<gene>
    <name evidence="3" type="ORF">IZO911_LOCUS44871</name>
</gene>
<dbReference type="GO" id="GO:0016192">
    <property type="term" value="P:vesicle-mediated transport"/>
    <property type="evidence" value="ECO:0007669"/>
    <property type="project" value="InterPro"/>
</dbReference>
<dbReference type="InterPro" id="IPR011012">
    <property type="entry name" value="Longin-like_dom_sf"/>
</dbReference>
<proteinExistence type="inferred from homology"/>
<evidence type="ECO:0000313" key="4">
    <source>
        <dbReference type="Proteomes" id="UP000663860"/>
    </source>
</evidence>
<dbReference type="InterPro" id="IPR043972">
    <property type="entry name" value="FUZ/MON1/HPS1_longin_1"/>
</dbReference>
<dbReference type="SUPFAM" id="SSF64356">
    <property type="entry name" value="SNARE-like"/>
    <property type="match status" value="1"/>
</dbReference>
<evidence type="ECO:0000256" key="1">
    <source>
        <dbReference type="RuleBase" id="RU367048"/>
    </source>
</evidence>
<dbReference type="AlphaFoldDB" id="A0A815T7A8"/>
<dbReference type="PANTHER" id="PTHR13027">
    <property type="entry name" value="SAND PROTEIN-RELATED"/>
    <property type="match status" value="1"/>
</dbReference>
<reference evidence="3" key="1">
    <citation type="submission" date="2021-02" db="EMBL/GenBank/DDBJ databases">
        <authorList>
            <person name="Nowell W R."/>
        </authorList>
    </citation>
    <scope>NUCLEOTIDE SEQUENCE</scope>
</reference>
<dbReference type="GO" id="GO:0006623">
    <property type="term" value="P:protein targeting to vacuole"/>
    <property type="evidence" value="ECO:0007669"/>
    <property type="project" value="UniProtKB-UniRule"/>
</dbReference>
<dbReference type="Proteomes" id="UP000663860">
    <property type="component" value="Unassembled WGS sequence"/>
</dbReference>
<dbReference type="PRINTS" id="PR01546">
    <property type="entry name" value="YEAST73DUF"/>
</dbReference>
<comment type="caution">
    <text evidence="3">The sequence shown here is derived from an EMBL/GenBank/DDBJ whole genome shotgun (WGS) entry which is preliminary data.</text>
</comment>
<accession>A0A815T7A8</accession>
<comment type="function">
    <text evidence="1">Plays an important role in membrane trafficking through the secretory apparatus.</text>
</comment>
<feature type="non-terminal residue" evidence="3">
    <location>
        <position position="236"/>
    </location>
</feature>
<dbReference type="PANTHER" id="PTHR13027:SF7">
    <property type="entry name" value="VACUOLAR FUSION PROTEIN MON1 HOMOLOG"/>
    <property type="match status" value="1"/>
</dbReference>
<name>A0A815T7A8_9BILA</name>
<dbReference type="InterPro" id="IPR004353">
    <property type="entry name" value="Mon1"/>
</dbReference>
<feature type="domain" description="FUZ/MON1/HPS1 first Longin" evidence="2">
    <location>
        <begin position="131"/>
        <end position="233"/>
    </location>
</feature>
<evidence type="ECO:0000259" key="2">
    <source>
        <dbReference type="Pfam" id="PF19036"/>
    </source>
</evidence>
<dbReference type="EMBL" id="CAJNOE010003060">
    <property type="protein sequence ID" value="CAF1498214.1"/>
    <property type="molecule type" value="Genomic_DNA"/>
</dbReference>
<dbReference type="Pfam" id="PF19036">
    <property type="entry name" value="Fuz_longin_1"/>
    <property type="match status" value="1"/>
</dbReference>